<evidence type="ECO:0000259" key="12">
    <source>
        <dbReference type="PROSITE" id="PS50011"/>
    </source>
</evidence>
<evidence type="ECO:0000256" key="1">
    <source>
        <dbReference type="ARBA" id="ARBA00012513"/>
    </source>
</evidence>
<dbReference type="GO" id="GO:0005524">
    <property type="term" value="F:ATP binding"/>
    <property type="evidence" value="ECO:0007669"/>
    <property type="project" value="UniProtKB-UniRule"/>
</dbReference>
<evidence type="ECO:0000313" key="13">
    <source>
        <dbReference type="EMBL" id="KAG5460830.1"/>
    </source>
</evidence>
<comment type="caution">
    <text evidence="13">The sequence shown here is derived from an EMBL/GenBank/DDBJ whole genome shotgun (WGS) entry which is preliminary data.</text>
</comment>
<keyword evidence="6 9" id="KW-0067">ATP-binding</keyword>
<dbReference type="Proteomes" id="UP000673691">
    <property type="component" value="Unassembled WGS sequence"/>
</dbReference>
<dbReference type="PANTHER" id="PTHR24343">
    <property type="entry name" value="SERINE/THREONINE KINASE"/>
    <property type="match status" value="1"/>
</dbReference>
<evidence type="ECO:0000256" key="8">
    <source>
        <dbReference type="ARBA" id="ARBA00048679"/>
    </source>
</evidence>
<dbReference type="PROSITE" id="PS50011">
    <property type="entry name" value="PROTEIN_KINASE_DOM"/>
    <property type="match status" value="1"/>
</dbReference>
<evidence type="ECO:0000256" key="7">
    <source>
        <dbReference type="ARBA" id="ARBA00047899"/>
    </source>
</evidence>
<dbReference type="SUPFAM" id="SSF56112">
    <property type="entry name" value="Protein kinase-like (PK-like)"/>
    <property type="match status" value="1"/>
</dbReference>
<dbReference type="PANTHER" id="PTHR24343:SF558">
    <property type="entry name" value="PROTEIN KINASE DOMAIN-CONTAINING PROTEIN"/>
    <property type="match status" value="1"/>
</dbReference>
<dbReference type="GO" id="GO:0004674">
    <property type="term" value="F:protein serine/threonine kinase activity"/>
    <property type="evidence" value="ECO:0007669"/>
    <property type="project" value="UniProtKB-KW"/>
</dbReference>
<dbReference type="PROSITE" id="PS00108">
    <property type="entry name" value="PROTEIN_KINASE_ST"/>
    <property type="match status" value="1"/>
</dbReference>
<dbReference type="EC" id="2.7.11.1" evidence="1"/>
<evidence type="ECO:0000256" key="9">
    <source>
        <dbReference type="PROSITE-ProRule" id="PRU10141"/>
    </source>
</evidence>
<evidence type="ECO:0000256" key="4">
    <source>
        <dbReference type="ARBA" id="ARBA00022741"/>
    </source>
</evidence>
<feature type="binding site" evidence="9">
    <location>
        <position position="276"/>
    </location>
    <ligand>
        <name>ATP</name>
        <dbReference type="ChEBI" id="CHEBI:30616"/>
    </ligand>
</feature>
<keyword evidence="2 10" id="KW-0723">Serine/threonine-protein kinase</keyword>
<evidence type="ECO:0000256" key="10">
    <source>
        <dbReference type="RuleBase" id="RU000304"/>
    </source>
</evidence>
<keyword evidence="4 9" id="KW-0547">Nucleotide-binding</keyword>
<dbReference type="AlphaFoldDB" id="A0A8H7ZWT2"/>
<sequence length="449" mass="48498">MVTFDSDVWVPGMNSGTRTAPDGALPAGAAAKEALRAKPGPGVSEYFGDDDRDGNLANRPVTPASLAQSPTDPAAGCPKFRANDAAAGPDVFLRNPAGPEEPRPTSPTKQLPLLVPLENGVPPKRPTLLTRILHGDLHSPLHQLPSPVSESLDQRAESPRKDVSCDLPPVAPRAGTPLLVQAPTPQNIARKNHLRDMLIRKASVYSSAAGTKKDAGGSSCSSSSRSSSPGSDDGQSFSKKYGICERGSIGQGATAVVRLVHKLEHATNSDKYYAVKEFRQRKKDETDREYVKKLAAEFCISSTLHHVNVIETVDLVQDENQHWWVVCGSFGLPDRLSRGCEVMEYCPGGDLYNAIKSGCMVRAHDFSVERLWRSVKATDFSDPHFALFAPQTKAEINCCFKQLIIGVGYLHDMGVAHRDIKPENLLLDATGHLKITDFGVSEVGMGQCV</sequence>
<evidence type="ECO:0000256" key="6">
    <source>
        <dbReference type="ARBA" id="ARBA00022840"/>
    </source>
</evidence>
<dbReference type="Pfam" id="PF00069">
    <property type="entry name" value="Pkinase"/>
    <property type="match status" value="1"/>
</dbReference>
<dbReference type="InterPro" id="IPR017441">
    <property type="entry name" value="Protein_kinase_ATP_BS"/>
</dbReference>
<keyword evidence="14" id="KW-1185">Reference proteome</keyword>
<comment type="similarity">
    <text evidence="10">Belongs to the protein kinase superfamily.</text>
</comment>
<feature type="compositionally biased region" description="Basic and acidic residues" evidence="11">
    <location>
        <begin position="152"/>
        <end position="164"/>
    </location>
</feature>
<dbReference type="OrthoDB" id="6513151at2759"/>
<comment type="catalytic activity">
    <reaction evidence="7">
        <text>L-threonyl-[protein] + ATP = O-phospho-L-threonyl-[protein] + ADP + H(+)</text>
        <dbReference type="Rhea" id="RHEA:46608"/>
        <dbReference type="Rhea" id="RHEA-COMP:11060"/>
        <dbReference type="Rhea" id="RHEA-COMP:11605"/>
        <dbReference type="ChEBI" id="CHEBI:15378"/>
        <dbReference type="ChEBI" id="CHEBI:30013"/>
        <dbReference type="ChEBI" id="CHEBI:30616"/>
        <dbReference type="ChEBI" id="CHEBI:61977"/>
        <dbReference type="ChEBI" id="CHEBI:456216"/>
        <dbReference type="EC" id="2.7.11.1"/>
    </reaction>
</comment>
<dbReference type="Gene3D" id="1.10.510.10">
    <property type="entry name" value="Transferase(Phosphotransferase) domain 1"/>
    <property type="match status" value="1"/>
</dbReference>
<reference evidence="13 14" key="1">
    <citation type="journal article" name="Sci. Rep.">
        <title>Genome-scale phylogenetic analyses confirm Olpidium as the closest living zoosporic fungus to the non-flagellated, terrestrial fungi.</title>
        <authorList>
            <person name="Chang Y."/>
            <person name="Rochon D."/>
            <person name="Sekimoto S."/>
            <person name="Wang Y."/>
            <person name="Chovatia M."/>
            <person name="Sandor L."/>
            <person name="Salamov A."/>
            <person name="Grigoriev I.V."/>
            <person name="Stajich J.E."/>
            <person name="Spatafora J.W."/>
        </authorList>
    </citation>
    <scope>NUCLEOTIDE SEQUENCE [LARGE SCALE GENOMIC DNA]</scope>
    <source>
        <strain evidence="13">S191</strain>
    </source>
</reference>
<gene>
    <name evidence="13" type="ORF">BJ554DRAFT_7074</name>
</gene>
<feature type="compositionally biased region" description="Low complexity" evidence="11">
    <location>
        <begin position="20"/>
        <end position="40"/>
    </location>
</feature>
<feature type="region of interest" description="Disordered" evidence="11">
    <location>
        <begin position="1"/>
        <end position="116"/>
    </location>
</feature>
<keyword evidence="3" id="KW-0808">Transferase</keyword>
<keyword evidence="5" id="KW-0418">Kinase</keyword>
<dbReference type="InterPro" id="IPR000719">
    <property type="entry name" value="Prot_kinase_dom"/>
</dbReference>
<dbReference type="GO" id="GO:0030003">
    <property type="term" value="P:intracellular monoatomic cation homeostasis"/>
    <property type="evidence" value="ECO:0007669"/>
    <property type="project" value="TreeGrafter"/>
</dbReference>
<evidence type="ECO:0000256" key="3">
    <source>
        <dbReference type="ARBA" id="ARBA00022679"/>
    </source>
</evidence>
<organism evidence="13 14">
    <name type="scientific">Olpidium bornovanus</name>
    <dbReference type="NCBI Taxonomy" id="278681"/>
    <lineage>
        <taxon>Eukaryota</taxon>
        <taxon>Fungi</taxon>
        <taxon>Fungi incertae sedis</taxon>
        <taxon>Olpidiomycota</taxon>
        <taxon>Olpidiomycotina</taxon>
        <taxon>Olpidiomycetes</taxon>
        <taxon>Olpidiales</taxon>
        <taxon>Olpidiaceae</taxon>
        <taxon>Olpidium</taxon>
    </lineage>
</organism>
<evidence type="ECO:0000313" key="14">
    <source>
        <dbReference type="Proteomes" id="UP000673691"/>
    </source>
</evidence>
<dbReference type="SMART" id="SM00220">
    <property type="entry name" value="S_TKc"/>
    <property type="match status" value="1"/>
</dbReference>
<dbReference type="EMBL" id="JAEFCI010004645">
    <property type="protein sequence ID" value="KAG5460830.1"/>
    <property type="molecule type" value="Genomic_DNA"/>
</dbReference>
<comment type="catalytic activity">
    <reaction evidence="8">
        <text>L-seryl-[protein] + ATP = O-phospho-L-seryl-[protein] + ADP + H(+)</text>
        <dbReference type="Rhea" id="RHEA:17989"/>
        <dbReference type="Rhea" id="RHEA-COMP:9863"/>
        <dbReference type="Rhea" id="RHEA-COMP:11604"/>
        <dbReference type="ChEBI" id="CHEBI:15378"/>
        <dbReference type="ChEBI" id="CHEBI:29999"/>
        <dbReference type="ChEBI" id="CHEBI:30616"/>
        <dbReference type="ChEBI" id="CHEBI:83421"/>
        <dbReference type="ChEBI" id="CHEBI:456216"/>
        <dbReference type="EC" id="2.7.11.1"/>
    </reaction>
</comment>
<dbReference type="GO" id="GO:0005829">
    <property type="term" value="C:cytosol"/>
    <property type="evidence" value="ECO:0007669"/>
    <property type="project" value="TreeGrafter"/>
</dbReference>
<name>A0A8H7ZWT2_9FUNG</name>
<proteinExistence type="inferred from homology"/>
<feature type="compositionally biased region" description="Low complexity" evidence="11">
    <location>
        <begin position="216"/>
        <end position="237"/>
    </location>
</feature>
<accession>A0A8H7ZWT2</accession>
<evidence type="ECO:0000256" key="2">
    <source>
        <dbReference type="ARBA" id="ARBA00022527"/>
    </source>
</evidence>
<evidence type="ECO:0000256" key="11">
    <source>
        <dbReference type="SAM" id="MobiDB-lite"/>
    </source>
</evidence>
<feature type="region of interest" description="Disordered" evidence="11">
    <location>
        <begin position="139"/>
        <end position="169"/>
    </location>
</feature>
<protein>
    <recommendedName>
        <fullName evidence="1">non-specific serine/threonine protein kinase</fullName>
        <ecNumber evidence="1">2.7.11.1</ecNumber>
    </recommendedName>
</protein>
<dbReference type="InterPro" id="IPR008271">
    <property type="entry name" value="Ser/Thr_kinase_AS"/>
</dbReference>
<feature type="region of interest" description="Disordered" evidence="11">
    <location>
        <begin position="174"/>
        <end position="193"/>
    </location>
</feature>
<evidence type="ECO:0000256" key="5">
    <source>
        <dbReference type="ARBA" id="ARBA00022777"/>
    </source>
</evidence>
<dbReference type="InterPro" id="IPR011009">
    <property type="entry name" value="Kinase-like_dom_sf"/>
</dbReference>
<feature type="region of interest" description="Disordered" evidence="11">
    <location>
        <begin position="206"/>
        <end position="237"/>
    </location>
</feature>
<dbReference type="PROSITE" id="PS00107">
    <property type="entry name" value="PROTEIN_KINASE_ATP"/>
    <property type="match status" value="1"/>
</dbReference>
<feature type="domain" description="Protein kinase" evidence="12">
    <location>
        <begin position="243"/>
        <end position="449"/>
    </location>
</feature>